<proteinExistence type="predicted"/>
<reference evidence="1" key="1">
    <citation type="journal article" date="2014" name="Int. J. Syst. Evol. Microbiol.">
        <title>Complete genome sequence of Corynebacterium casei LMG S-19264T (=DSM 44701T), isolated from a smear-ripened cheese.</title>
        <authorList>
            <consortium name="US DOE Joint Genome Institute (JGI-PGF)"/>
            <person name="Walter F."/>
            <person name="Albersmeier A."/>
            <person name="Kalinowski J."/>
            <person name="Ruckert C."/>
        </authorList>
    </citation>
    <scope>NUCLEOTIDE SEQUENCE</scope>
    <source>
        <strain evidence="1">NBRC 103034</strain>
    </source>
</reference>
<dbReference type="AlphaFoldDB" id="A0AA37W4J0"/>
<name>A0AA37W4J0_9GAMM</name>
<dbReference type="Proteomes" id="UP001161408">
    <property type="component" value="Unassembled WGS sequence"/>
</dbReference>
<accession>A0AA37W4J0</accession>
<keyword evidence="2" id="KW-1185">Reference proteome</keyword>
<organism evidence="1 2">
    <name type="scientific">Pseudoalteromonas tetraodonis GFC</name>
    <dbReference type="NCBI Taxonomy" id="1315271"/>
    <lineage>
        <taxon>Bacteria</taxon>
        <taxon>Pseudomonadati</taxon>
        <taxon>Pseudomonadota</taxon>
        <taxon>Gammaproteobacteria</taxon>
        <taxon>Alteromonadales</taxon>
        <taxon>Pseudoalteromonadaceae</taxon>
        <taxon>Pseudoalteromonas</taxon>
    </lineage>
</organism>
<dbReference type="EMBL" id="BSNE01000012">
    <property type="protein sequence ID" value="GLQ03080.1"/>
    <property type="molecule type" value="Genomic_DNA"/>
</dbReference>
<evidence type="ECO:0000313" key="2">
    <source>
        <dbReference type="Proteomes" id="UP001161408"/>
    </source>
</evidence>
<gene>
    <name evidence="1" type="ORF">GCM10007914_19610</name>
</gene>
<reference evidence="1" key="2">
    <citation type="submission" date="2023-01" db="EMBL/GenBank/DDBJ databases">
        <title>Draft genome sequence of Pseudoalteromonas tetraodonis strain NBRC 103034.</title>
        <authorList>
            <person name="Sun Q."/>
            <person name="Mori K."/>
        </authorList>
    </citation>
    <scope>NUCLEOTIDE SEQUENCE</scope>
    <source>
        <strain evidence="1">NBRC 103034</strain>
    </source>
</reference>
<protein>
    <submittedName>
        <fullName evidence="1">Uncharacterized protein</fullName>
    </submittedName>
</protein>
<sequence>MMSKCCLFKVLVLFIEYQRIYLLLFINKPLQPNDYAIPLDEFKLNKHSNKYL</sequence>
<evidence type="ECO:0000313" key="1">
    <source>
        <dbReference type="EMBL" id="GLQ03080.1"/>
    </source>
</evidence>
<comment type="caution">
    <text evidence="1">The sequence shown here is derived from an EMBL/GenBank/DDBJ whole genome shotgun (WGS) entry which is preliminary data.</text>
</comment>